<evidence type="ECO:0000256" key="1">
    <source>
        <dbReference type="SAM" id="MobiDB-lite"/>
    </source>
</evidence>
<organism evidence="2 3">
    <name type="scientific">Oryza rufipogon</name>
    <name type="common">Brownbeard rice</name>
    <name type="synonym">Asian wild rice</name>
    <dbReference type="NCBI Taxonomy" id="4529"/>
    <lineage>
        <taxon>Eukaryota</taxon>
        <taxon>Viridiplantae</taxon>
        <taxon>Streptophyta</taxon>
        <taxon>Embryophyta</taxon>
        <taxon>Tracheophyta</taxon>
        <taxon>Spermatophyta</taxon>
        <taxon>Magnoliopsida</taxon>
        <taxon>Liliopsida</taxon>
        <taxon>Poales</taxon>
        <taxon>Poaceae</taxon>
        <taxon>BOP clade</taxon>
        <taxon>Oryzoideae</taxon>
        <taxon>Oryzeae</taxon>
        <taxon>Oryzinae</taxon>
        <taxon>Oryza</taxon>
    </lineage>
</organism>
<dbReference type="AlphaFoldDB" id="A0A0E0R156"/>
<proteinExistence type="predicted"/>
<dbReference type="HOGENOM" id="CLU_1868467_0_0_1"/>
<reference evidence="2" key="2">
    <citation type="submission" date="2015-06" db="UniProtKB">
        <authorList>
            <consortium name="EnsemblPlants"/>
        </authorList>
    </citation>
    <scope>IDENTIFICATION</scope>
</reference>
<feature type="region of interest" description="Disordered" evidence="1">
    <location>
        <begin position="1"/>
        <end position="65"/>
    </location>
</feature>
<dbReference type="Gramene" id="ORUFI10G16140.2">
    <property type="protein sequence ID" value="ORUFI10G16140.2"/>
    <property type="gene ID" value="ORUFI10G16140"/>
</dbReference>
<accession>A0A0E0R156</accession>
<dbReference type="EnsemblPlants" id="ORUFI10G16140.2">
    <property type="protein sequence ID" value="ORUFI10G16140.2"/>
    <property type="gene ID" value="ORUFI10G16140"/>
</dbReference>
<evidence type="ECO:0000313" key="3">
    <source>
        <dbReference type="Proteomes" id="UP000008022"/>
    </source>
</evidence>
<dbReference type="Proteomes" id="UP000008022">
    <property type="component" value="Unassembled WGS sequence"/>
</dbReference>
<protein>
    <submittedName>
        <fullName evidence="2">Uncharacterized protein</fullName>
    </submittedName>
</protein>
<keyword evidence="3" id="KW-1185">Reference proteome</keyword>
<sequence length="137" mass="15012">MVAVWHSLRCSIPPSRPPPTAMATSPPRPLHRLPSDGGARSRTGEHRQGGSSLKTPPSLPPTAQREARATGIYGSFSFDQNPYCNGCSTHPSLRFSRESTDGGRGKGEVTYEHTREAVRSLDQEKGLFDLDKFQVSY</sequence>
<evidence type="ECO:0000313" key="2">
    <source>
        <dbReference type="EnsemblPlants" id="ORUFI10G16140.2"/>
    </source>
</evidence>
<reference evidence="3" key="1">
    <citation type="submission" date="2013-06" db="EMBL/GenBank/DDBJ databases">
        <authorList>
            <person name="Zhao Q."/>
        </authorList>
    </citation>
    <scope>NUCLEOTIDE SEQUENCE</scope>
    <source>
        <strain evidence="3">cv. W1943</strain>
    </source>
</reference>
<name>A0A0E0R156_ORYRU</name>